<dbReference type="PROSITE" id="PS50234">
    <property type="entry name" value="VWFA"/>
    <property type="match status" value="1"/>
</dbReference>
<dbReference type="Proteomes" id="UP000663828">
    <property type="component" value="Unassembled WGS sequence"/>
</dbReference>
<dbReference type="PROSITE" id="PS50208">
    <property type="entry name" value="CASPASE_P20"/>
    <property type="match status" value="1"/>
</dbReference>
<feature type="compositionally biased region" description="Polar residues" evidence="1">
    <location>
        <begin position="424"/>
        <end position="443"/>
    </location>
</feature>
<dbReference type="PROSITE" id="PS50127">
    <property type="entry name" value="UBC_2"/>
    <property type="match status" value="1"/>
</dbReference>
<feature type="region of interest" description="Disordered" evidence="1">
    <location>
        <begin position="257"/>
        <end position="443"/>
    </location>
</feature>
<protein>
    <recommendedName>
        <fullName evidence="7">UBC core domain-containing protein</fullName>
    </recommendedName>
</protein>
<organism evidence="5 6">
    <name type="scientific">Adineta ricciae</name>
    <name type="common">Rotifer</name>
    <dbReference type="NCBI Taxonomy" id="249248"/>
    <lineage>
        <taxon>Eukaryota</taxon>
        <taxon>Metazoa</taxon>
        <taxon>Spiralia</taxon>
        <taxon>Gnathifera</taxon>
        <taxon>Rotifera</taxon>
        <taxon>Eurotatoria</taxon>
        <taxon>Bdelloidea</taxon>
        <taxon>Adinetida</taxon>
        <taxon>Adinetidae</taxon>
        <taxon>Adineta</taxon>
    </lineage>
</organism>
<evidence type="ECO:0008006" key="7">
    <source>
        <dbReference type="Google" id="ProtNLM"/>
    </source>
</evidence>
<dbReference type="Pfam" id="PF13519">
    <property type="entry name" value="VWA_2"/>
    <property type="match status" value="1"/>
</dbReference>
<dbReference type="InterPro" id="IPR001309">
    <property type="entry name" value="Pept_C14_p20"/>
</dbReference>
<dbReference type="SMART" id="SM00212">
    <property type="entry name" value="UBCc"/>
    <property type="match status" value="1"/>
</dbReference>
<dbReference type="Gene3D" id="3.10.110.10">
    <property type="entry name" value="Ubiquitin Conjugating Enzyme"/>
    <property type="match status" value="1"/>
</dbReference>
<comment type="caution">
    <text evidence="5">The sequence shown here is derived from an EMBL/GenBank/DDBJ whole genome shotgun (WGS) entry which is preliminary data.</text>
</comment>
<keyword evidence="6" id="KW-1185">Reference proteome</keyword>
<dbReference type="InterPro" id="IPR036465">
    <property type="entry name" value="vWFA_dom_sf"/>
</dbReference>
<feature type="domain" description="Caspase family p20" evidence="3">
    <location>
        <begin position="31"/>
        <end position="84"/>
    </location>
</feature>
<feature type="compositionally biased region" description="Polar residues" evidence="1">
    <location>
        <begin position="275"/>
        <end position="285"/>
    </location>
</feature>
<evidence type="ECO:0000259" key="3">
    <source>
        <dbReference type="PROSITE" id="PS50208"/>
    </source>
</evidence>
<feature type="domain" description="UBC core" evidence="2">
    <location>
        <begin position="1162"/>
        <end position="1308"/>
    </location>
</feature>
<dbReference type="InterPro" id="IPR052039">
    <property type="entry name" value="Caspase-related_regulators"/>
</dbReference>
<dbReference type="Pfam" id="PF00179">
    <property type="entry name" value="UQ_con"/>
    <property type="match status" value="1"/>
</dbReference>
<feature type="compositionally biased region" description="Polar residues" evidence="1">
    <location>
        <begin position="339"/>
        <end position="352"/>
    </location>
</feature>
<dbReference type="GO" id="GO:0006508">
    <property type="term" value="P:proteolysis"/>
    <property type="evidence" value="ECO:0007669"/>
    <property type="project" value="InterPro"/>
</dbReference>
<dbReference type="InterPro" id="IPR002035">
    <property type="entry name" value="VWF_A"/>
</dbReference>
<gene>
    <name evidence="5" type="ORF">XAT740_LOCUS6706</name>
</gene>
<proteinExistence type="predicted"/>
<reference evidence="5" key="1">
    <citation type="submission" date="2021-02" db="EMBL/GenBank/DDBJ databases">
        <authorList>
            <person name="Nowell W R."/>
        </authorList>
    </citation>
    <scope>NUCLEOTIDE SEQUENCE</scope>
</reference>
<evidence type="ECO:0000259" key="2">
    <source>
        <dbReference type="PROSITE" id="PS50127"/>
    </source>
</evidence>
<evidence type="ECO:0000313" key="5">
    <source>
        <dbReference type="EMBL" id="CAF0875271.1"/>
    </source>
</evidence>
<dbReference type="InterPro" id="IPR000608">
    <property type="entry name" value="UBC"/>
</dbReference>
<dbReference type="Gene3D" id="3.40.50.410">
    <property type="entry name" value="von Willebrand factor, type A domain"/>
    <property type="match status" value="1"/>
</dbReference>
<evidence type="ECO:0000259" key="4">
    <source>
        <dbReference type="PROSITE" id="PS50234"/>
    </source>
</evidence>
<dbReference type="SUPFAM" id="SSF54495">
    <property type="entry name" value="UBC-like"/>
    <property type="match status" value="1"/>
</dbReference>
<name>A0A813XV90_ADIRI</name>
<dbReference type="EMBL" id="CAJNOR010000308">
    <property type="protein sequence ID" value="CAF0875271.1"/>
    <property type="molecule type" value="Genomic_DNA"/>
</dbReference>
<dbReference type="SUPFAM" id="SSF52129">
    <property type="entry name" value="Caspase-like"/>
    <property type="match status" value="1"/>
</dbReference>
<dbReference type="CDD" id="cd00198">
    <property type="entry name" value="vWFA"/>
    <property type="match status" value="1"/>
</dbReference>
<sequence length="1396" mass="159711">MSSVLEYKQLRALVIGINNYPNDPLTYCINDAEDLRDALEDIGFRVSCTIDCSLIKLYSEIDTFASTLQPNDLAMIYFAGHGKQYKNENYMLPSDYSCGGNQYENEYINISAVKVSYITEKPAIKTCAATIYLLDCCRRRIKPASSSGKESLAKMDGLRQSLVVFGCSPGGAVQDETRNGRNGSFMENLLKNIKRPNTDIEEIIKDVAHRVSLQTKGFQVLHRTSSIVGKVFLVKDDHRNTKKLIPIDNSNNVFSFKNKRSDDPVDTVSDDENVFPNNQKKQNSGKIDKNVPLSTVDCPKRSSSDRQNGLTRRDQQQTTISSEPIDYDNLSDSDDGKSPQINTTATSQTSTVRKPIRQTPRNSREPTWVKKIYMKPKSDEDTSSSDTDSLEPPRKSFIKGRNPPKTPSAPAPTTSIPDGFATDRQGTINEQPSRTTVNPSPIVTSTQPPVVRIRTLYKTYSIPIFDNVLMKDFINTIWDKIKFDKEKYFQKEHILLFFNHRLHIFAGSDPNALVKDFLALSPPANSLPSKAIDFYVYGLPQGYAEFMYQVDEDIVSISRNSDSWCSFHYAEHKQLERAQSVFLSSLFALRLYFRPEVPELKARQLVMEAEFFRELRKYLFPPAILALKHAIDGFMFKFEKILLMDALIQLLRCLCDPNKIFLEEICDFIPLLICWLLHKCDPTSTREEYFLNVALINDQKEPSCYFQNPVTTSKSNRQALLLEEFQDVKDRTELKHHVDIRSLTLYLSSLDENSSNPRGRCNVYIIYDPKEQDPSNLHSLQVWTDAEIENLYTLMAQTNDYHSFSIITRGFVTDHTRNQLVLLEKNRTVALLISSKNILRSNGETSRNVDHFFEIFDPLQCTKERPYLEVKSEVFLDEKQQLPDPRLPEYLSNGLDVTMACAHKLSDNTATVPAYQATMILLDQSRSMSDYRVVSDDPTKNCSHIDICKIMLGRLSDNILSTNEVYAFGLITFGEHYKTICHLTRAREEFDRALSSDQCDASWTCMYDAIGEAIRQIAAFTSSPIRAQKDCKRLIICLSDGIDNRSKTTINDLKGLIKKHNVAIDLISFVHDKQLKNRQEVEKATQIRKLCAESGGYVYNNLRTRSNIELASMFEQEAAVWLSKRSKSKSGTVDKPERYVPLAFELPASQQVSSNDTISKSSCLRQIMREFISIKTRPIPNVMVFAVDNSIAFWKVIMSGPPNTPYEDRFWMLYVEFNNNYPNCPPDVRFFTPIFHVNINADGKICHQILNRNWCVRTTMSTVFENILDLLKKPNFEDGLVLEMAHLYKENASEYERQAKFHADRYAASDVETLKGQHKLQDGNEENIVIHTVNTFLHWAEALKKRSNKQRLQKPRVPSSVTERLSFKVDEILDVVTRLPIDPSRYCCDFKVARCY</sequence>
<dbReference type="PANTHER" id="PTHR22576">
    <property type="entry name" value="MUCOSA ASSOCIATED LYMPHOID TISSUE LYMPHOMA TRANSLOCATION PROTEIN 1/PARACASPASE"/>
    <property type="match status" value="1"/>
</dbReference>
<feature type="compositionally biased region" description="Acidic residues" evidence="1">
    <location>
        <begin position="264"/>
        <end position="273"/>
    </location>
</feature>
<accession>A0A813XV90</accession>
<evidence type="ECO:0000313" key="6">
    <source>
        <dbReference type="Proteomes" id="UP000663828"/>
    </source>
</evidence>
<dbReference type="InterPro" id="IPR016135">
    <property type="entry name" value="UBQ-conjugating_enzyme/RWD"/>
</dbReference>
<dbReference type="CDD" id="cd23833">
    <property type="entry name" value="UBCc_ApmR795-like"/>
    <property type="match status" value="1"/>
</dbReference>
<dbReference type="PANTHER" id="PTHR22576:SF37">
    <property type="entry name" value="MUCOSA-ASSOCIATED LYMPHOID TISSUE LYMPHOMA TRANSLOCATION PROTEIN 1"/>
    <property type="match status" value="1"/>
</dbReference>
<feature type="domain" description="VWFA" evidence="4">
    <location>
        <begin position="917"/>
        <end position="1117"/>
    </location>
</feature>
<evidence type="ECO:0000256" key="1">
    <source>
        <dbReference type="SAM" id="MobiDB-lite"/>
    </source>
</evidence>
<dbReference type="Pfam" id="PF00656">
    <property type="entry name" value="Peptidase_C14"/>
    <property type="match status" value="1"/>
</dbReference>
<dbReference type="SUPFAM" id="SSF53300">
    <property type="entry name" value="vWA-like"/>
    <property type="match status" value="1"/>
</dbReference>
<dbReference type="InterPro" id="IPR011600">
    <property type="entry name" value="Pept_C14_caspase"/>
</dbReference>
<feature type="compositionally biased region" description="Polar residues" evidence="1">
    <location>
        <begin position="305"/>
        <end position="322"/>
    </location>
</feature>
<dbReference type="GO" id="GO:0004197">
    <property type="term" value="F:cysteine-type endopeptidase activity"/>
    <property type="evidence" value="ECO:0007669"/>
    <property type="project" value="InterPro"/>
</dbReference>
<dbReference type="InterPro" id="IPR029030">
    <property type="entry name" value="Caspase-like_dom_sf"/>
</dbReference>
<dbReference type="Gene3D" id="3.40.50.1460">
    <property type="match status" value="1"/>
</dbReference>